<dbReference type="CDD" id="cd04606">
    <property type="entry name" value="CBS_pair_Mg_transporter"/>
    <property type="match status" value="1"/>
</dbReference>
<dbReference type="SMART" id="SM00924">
    <property type="entry name" value="MgtE_N"/>
    <property type="match status" value="1"/>
</dbReference>
<comment type="function">
    <text evidence="9">Acts as a magnesium transporter.</text>
</comment>
<evidence type="ECO:0000256" key="6">
    <source>
        <dbReference type="ARBA" id="ARBA00022989"/>
    </source>
</evidence>
<evidence type="ECO:0000313" key="11">
    <source>
        <dbReference type="EMBL" id="RKE03543.1"/>
    </source>
</evidence>
<dbReference type="InterPro" id="IPR006667">
    <property type="entry name" value="SLC41_membr_dom"/>
</dbReference>
<dbReference type="RefSeq" id="WP_211334394.1">
    <property type="nucleotide sequence ID" value="NZ_CANNEC010000011.1"/>
</dbReference>
<gene>
    <name evidence="11" type="ORF">BXY64_0549</name>
</gene>
<dbReference type="Gene3D" id="3.10.580.10">
    <property type="entry name" value="CBS-domain"/>
    <property type="match status" value="1"/>
</dbReference>
<dbReference type="Pfam" id="PF00571">
    <property type="entry name" value="CBS"/>
    <property type="match status" value="2"/>
</dbReference>
<dbReference type="GO" id="GO:0005886">
    <property type="term" value="C:plasma membrane"/>
    <property type="evidence" value="ECO:0007669"/>
    <property type="project" value="UniProtKB-SubCell"/>
</dbReference>
<evidence type="ECO:0000256" key="2">
    <source>
        <dbReference type="ARBA" id="ARBA00009749"/>
    </source>
</evidence>
<evidence type="ECO:0000256" key="4">
    <source>
        <dbReference type="ARBA" id="ARBA00022692"/>
    </source>
</evidence>
<dbReference type="PANTHER" id="PTHR43773:SF1">
    <property type="entry name" value="MAGNESIUM TRANSPORTER MGTE"/>
    <property type="match status" value="1"/>
</dbReference>
<accession>A0A419X700</accession>
<keyword evidence="6 9" id="KW-1133">Transmembrane helix</keyword>
<dbReference type="AlphaFoldDB" id="A0A419X700"/>
<dbReference type="Pfam" id="PF03448">
    <property type="entry name" value="MgtE_N"/>
    <property type="match status" value="1"/>
</dbReference>
<dbReference type="InterPro" id="IPR038076">
    <property type="entry name" value="MgtE_N_sf"/>
</dbReference>
<comment type="similarity">
    <text evidence="2 9">Belongs to the SLC41A transporter family.</text>
</comment>
<reference evidence="11 12" key="1">
    <citation type="submission" date="2018-09" db="EMBL/GenBank/DDBJ databases">
        <title>Genomic Encyclopedia of Archaeal and Bacterial Type Strains, Phase II (KMG-II): from individual species to whole genera.</title>
        <authorList>
            <person name="Goeker M."/>
        </authorList>
    </citation>
    <scope>NUCLEOTIDE SEQUENCE [LARGE SCALE GENOMIC DNA]</scope>
    <source>
        <strain evidence="11 12">DSM 21950</strain>
    </source>
</reference>
<feature type="domain" description="CBS" evidence="10">
    <location>
        <begin position="205"/>
        <end position="261"/>
    </location>
</feature>
<dbReference type="InterPro" id="IPR006669">
    <property type="entry name" value="MgtE_transporter"/>
</dbReference>
<dbReference type="NCBIfam" id="TIGR00400">
    <property type="entry name" value="mgtE"/>
    <property type="match status" value="1"/>
</dbReference>
<feature type="transmembrane region" description="Helical" evidence="9">
    <location>
        <begin position="426"/>
        <end position="449"/>
    </location>
</feature>
<feature type="transmembrane region" description="Helical" evidence="9">
    <location>
        <begin position="287"/>
        <end position="304"/>
    </location>
</feature>
<proteinExistence type="inferred from homology"/>
<feature type="transmembrane region" description="Helical" evidence="9">
    <location>
        <begin position="361"/>
        <end position="382"/>
    </location>
</feature>
<evidence type="ECO:0000256" key="8">
    <source>
        <dbReference type="PROSITE-ProRule" id="PRU00703"/>
    </source>
</evidence>
<dbReference type="PROSITE" id="PS51371">
    <property type="entry name" value="CBS"/>
    <property type="match status" value="1"/>
</dbReference>
<dbReference type="SUPFAM" id="SSF54631">
    <property type="entry name" value="CBS-domain pair"/>
    <property type="match status" value="1"/>
</dbReference>
<dbReference type="InterPro" id="IPR000644">
    <property type="entry name" value="CBS_dom"/>
</dbReference>
<dbReference type="GO" id="GO:0046872">
    <property type="term" value="F:metal ion binding"/>
    <property type="evidence" value="ECO:0007669"/>
    <property type="project" value="UniProtKB-KW"/>
</dbReference>
<dbReference type="Proteomes" id="UP000284531">
    <property type="component" value="Unassembled WGS sequence"/>
</dbReference>
<evidence type="ECO:0000256" key="7">
    <source>
        <dbReference type="ARBA" id="ARBA00023136"/>
    </source>
</evidence>
<keyword evidence="12" id="KW-1185">Reference proteome</keyword>
<dbReference type="InterPro" id="IPR036739">
    <property type="entry name" value="SLC41_membr_dom_sf"/>
</dbReference>
<keyword evidence="8" id="KW-0129">CBS domain</keyword>
<dbReference type="Gene3D" id="1.10.357.20">
    <property type="entry name" value="SLC41 divalent cation transporters, integral membrane domain"/>
    <property type="match status" value="1"/>
</dbReference>
<name>A0A419X700_9BACT</name>
<dbReference type="EMBL" id="RAPQ01000008">
    <property type="protein sequence ID" value="RKE03543.1"/>
    <property type="molecule type" value="Genomic_DNA"/>
</dbReference>
<evidence type="ECO:0000256" key="3">
    <source>
        <dbReference type="ARBA" id="ARBA00022448"/>
    </source>
</evidence>
<dbReference type="Pfam" id="PF01769">
    <property type="entry name" value="MgtE"/>
    <property type="match status" value="1"/>
</dbReference>
<evidence type="ECO:0000259" key="10">
    <source>
        <dbReference type="PROSITE" id="PS51371"/>
    </source>
</evidence>
<evidence type="ECO:0000256" key="5">
    <source>
        <dbReference type="ARBA" id="ARBA00022842"/>
    </source>
</evidence>
<dbReference type="GO" id="GO:0015095">
    <property type="term" value="F:magnesium ion transmembrane transporter activity"/>
    <property type="evidence" value="ECO:0007669"/>
    <property type="project" value="UniProtKB-UniRule"/>
</dbReference>
<feature type="transmembrane region" description="Helical" evidence="9">
    <location>
        <begin position="316"/>
        <end position="340"/>
    </location>
</feature>
<comment type="caution">
    <text evidence="11">The sequence shown here is derived from an EMBL/GenBank/DDBJ whole genome shotgun (WGS) entry which is preliminary data.</text>
</comment>
<sequence>MQFELTREYIDEIKRVIEEKNEAEAIGLMEELHPADIAEIYDELSIDEATFLYLLLDGDTAADVLAELEEDDRDRFVKTLPAEVVAKKFIDKMDSDDAADVIGGLSDEKQEEILSHIEDIEQAGDIVDLLHYDEDTAGGLMAKELVIVNENWTVLTCLRELSRQAEDIDEIYYVYVVDDDGILKGTLSLKKMILSPTSAKIINIYQPDAMSVHTDEEDEEVAHIMEKYDLVAIPVVDSIGRLMGRITIDDVVDVIRDEAEKDYQMASGLAEDVEASDSIWLQTRARLPWLIIGLVGGIFAAMVIHKYEDAIGQIPAMAIFIPLITAMAGNVGVQSSAIIVQGIANNSLGFESVFSRIMRELGGAVINGLTCSALLFICNYFYSGEFTLTIAVSVALFSVIIFAAIAGTLIPLMLNKAKIDPALATGPFITTLNDIVGIFIYFGISVYFFNLL</sequence>
<comment type="subcellular location">
    <subcellularLocation>
        <location evidence="9">Cell membrane</location>
        <topology evidence="9">Multi-pass membrane protein</topology>
    </subcellularLocation>
    <subcellularLocation>
        <location evidence="1">Membrane</location>
        <topology evidence="1">Multi-pass membrane protein</topology>
    </subcellularLocation>
</comment>
<dbReference type="Gene3D" id="1.25.60.10">
    <property type="entry name" value="MgtE N-terminal domain-like"/>
    <property type="match status" value="1"/>
</dbReference>
<keyword evidence="5 9" id="KW-0460">Magnesium</keyword>
<keyword evidence="9" id="KW-1003">Cell membrane</keyword>
<dbReference type="SUPFAM" id="SSF161093">
    <property type="entry name" value="MgtE membrane domain-like"/>
    <property type="match status" value="1"/>
</dbReference>
<organism evidence="11 12">
    <name type="scientific">Marinifilum flexuosum</name>
    <dbReference type="NCBI Taxonomy" id="1117708"/>
    <lineage>
        <taxon>Bacteria</taxon>
        <taxon>Pseudomonadati</taxon>
        <taxon>Bacteroidota</taxon>
        <taxon>Bacteroidia</taxon>
        <taxon>Marinilabiliales</taxon>
        <taxon>Marinifilaceae</taxon>
    </lineage>
</organism>
<keyword evidence="3 9" id="KW-0813">Transport</keyword>
<comment type="subunit">
    <text evidence="9">Homodimer.</text>
</comment>
<evidence type="ECO:0000256" key="1">
    <source>
        <dbReference type="ARBA" id="ARBA00004141"/>
    </source>
</evidence>
<dbReference type="InterPro" id="IPR046342">
    <property type="entry name" value="CBS_dom_sf"/>
</dbReference>
<feature type="transmembrane region" description="Helical" evidence="9">
    <location>
        <begin position="388"/>
        <end position="414"/>
    </location>
</feature>
<dbReference type="PANTHER" id="PTHR43773">
    <property type="entry name" value="MAGNESIUM TRANSPORTER MGTE"/>
    <property type="match status" value="1"/>
</dbReference>
<keyword evidence="7 9" id="KW-0472">Membrane</keyword>
<keyword evidence="9" id="KW-0479">Metal-binding</keyword>
<keyword evidence="4 9" id="KW-0812">Transmembrane</keyword>
<dbReference type="SUPFAM" id="SSF158791">
    <property type="entry name" value="MgtE N-terminal domain-like"/>
    <property type="match status" value="1"/>
</dbReference>
<dbReference type="InterPro" id="IPR006668">
    <property type="entry name" value="Mg_transptr_MgtE_intracell_dom"/>
</dbReference>
<dbReference type="SMART" id="SM00116">
    <property type="entry name" value="CBS"/>
    <property type="match status" value="2"/>
</dbReference>
<protein>
    <recommendedName>
        <fullName evidence="9">Magnesium transporter MgtE</fullName>
    </recommendedName>
</protein>
<evidence type="ECO:0000256" key="9">
    <source>
        <dbReference type="RuleBase" id="RU362011"/>
    </source>
</evidence>
<evidence type="ECO:0000313" key="12">
    <source>
        <dbReference type="Proteomes" id="UP000284531"/>
    </source>
</evidence>